<organism evidence="1 2">
    <name type="scientific">Streptomyces hawaiiensis</name>
    <dbReference type="NCBI Taxonomy" id="67305"/>
    <lineage>
        <taxon>Bacteria</taxon>
        <taxon>Bacillati</taxon>
        <taxon>Actinomycetota</taxon>
        <taxon>Actinomycetes</taxon>
        <taxon>Kitasatosporales</taxon>
        <taxon>Streptomycetaceae</taxon>
        <taxon>Streptomyces</taxon>
    </lineage>
</organism>
<dbReference type="Proteomes" id="UP000495940">
    <property type="component" value="Chromosome"/>
</dbReference>
<dbReference type="AlphaFoldDB" id="A0A6G5RS58"/>
<proteinExistence type="predicted"/>
<evidence type="ECO:0000313" key="2">
    <source>
        <dbReference type="Proteomes" id="UP000495940"/>
    </source>
</evidence>
<name>A0A6G5RS58_9ACTN</name>
<sequence>MGVDATAGAPAVDRLALPLDPALRAALDDLADAQDRTPEEAAPQAVRHHLRQENARVRAAAEGLARHHADLLRRLGEQPGT</sequence>
<dbReference type="KEGG" id="shaw:CEB94_15990"/>
<gene>
    <name evidence="1" type="ORF">CEB94_15990</name>
</gene>
<protein>
    <submittedName>
        <fullName evidence="1">Uncharacterized protein</fullName>
    </submittedName>
</protein>
<reference evidence="1 2" key="1">
    <citation type="submission" date="2017-06" db="EMBL/GenBank/DDBJ databases">
        <title>Complete Genome Sequence of Streptomyces hawaiiensis NRRL 15010 and insights into acyldepsipeptides biosynthesis.</title>
        <authorList>
            <person name="Mariita R.M."/>
            <person name="Sello J.K."/>
        </authorList>
    </citation>
    <scope>NUCLEOTIDE SEQUENCE [LARGE SCALE GENOMIC DNA]</scope>
    <source>
        <strain evidence="1 2">ATCC 12236</strain>
    </source>
</reference>
<keyword evidence="2" id="KW-1185">Reference proteome</keyword>
<accession>A0A6G5RS58</accession>
<evidence type="ECO:0000313" key="1">
    <source>
        <dbReference type="EMBL" id="QCD60606.1"/>
    </source>
</evidence>
<dbReference type="EMBL" id="CP021978">
    <property type="protein sequence ID" value="QCD60606.1"/>
    <property type="molecule type" value="Genomic_DNA"/>
</dbReference>